<reference evidence="6" key="1">
    <citation type="submission" date="2021-02" db="EMBL/GenBank/DDBJ databases">
        <authorList>
            <person name="Nowell W R."/>
        </authorList>
    </citation>
    <scope>NUCLEOTIDE SEQUENCE</scope>
</reference>
<evidence type="ECO:0000313" key="5">
    <source>
        <dbReference type="EMBL" id="CAF1468044.1"/>
    </source>
</evidence>
<dbReference type="EMBL" id="CAJOBE010002346">
    <property type="protein sequence ID" value="CAF3816088.1"/>
    <property type="molecule type" value="Genomic_DNA"/>
</dbReference>
<dbReference type="EMBL" id="CAJNOT010001534">
    <property type="protein sequence ID" value="CAF1213965.1"/>
    <property type="molecule type" value="Genomic_DNA"/>
</dbReference>
<accession>A0A819AB29</accession>
<dbReference type="Proteomes" id="UP000663870">
    <property type="component" value="Unassembled WGS sequence"/>
</dbReference>
<feature type="coiled-coil region" evidence="1">
    <location>
        <begin position="362"/>
        <end position="389"/>
    </location>
</feature>
<evidence type="ECO:0000313" key="9">
    <source>
        <dbReference type="Proteomes" id="UP000663823"/>
    </source>
</evidence>
<dbReference type="EMBL" id="CAJNOO010001647">
    <property type="protein sequence ID" value="CAF1182576.1"/>
    <property type="molecule type" value="Genomic_DNA"/>
</dbReference>
<dbReference type="EMBL" id="CAJOAX010002162">
    <property type="protein sequence ID" value="CAF3775305.1"/>
    <property type="molecule type" value="Genomic_DNA"/>
</dbReference>
<comment type="caution">
    <text evidence="6">The sequence shown here is derived from an EMBL/GenBank/DDBJ whole genome shotgun (WGS) entry which is preliminary data.</text>
</comment>
<evidence type="ECO:0000313" key="7">
    <source>
        <dbReference type="EMBL" id="CAF3816088.1"/>
    </source>
</evidence>
<dbReference type="EMBL" id="CAJOBD010002730">
    <property type="protein sequence ID" value="CAF3904073.1"/>
    <property type="molecule type" value="Genomic_DNA"/>
</dbReference>
<name>A0A819AB29_9BILA</name>
<keyword evidence="10" id="KW-1185">Reference proteome</keyword>
<evidence type="ECO:0000313" key="8">
    <source>
        <dbReference type="EMBL" id="CAF3904073.1"/>
    </source>
</evidence>
<dbReference type="Proteomes" id="UP000663854">
    <property type="component" value="Unassembled WGS sequence"/>
</dbReference>
<dbReference type="Proteomes" id="UP000663836">
    <property type="component" value="Unassembled WGS sequence"/>
</dbReference>
<dbReference type="AlphaFoldDB" id="A0A819AB29"/>
<gene>
    <name evidence="7" type="ORF">FNK824_LOCUS15869</name>
    <name evidence="8" type="ORF">JBS370_LOCUS21035</name>
    <name evidence="5" type="ORF">JXQ802_LOCUS38565</name>
    <name evidence="6" type="ORF">OTI717_LOCUS16884</name>
    <name evidence="3" type="ORF">PYM288_LOCUS24706</name>
    <name evidence="2" type="ORF">RFH988_LOCUS23592</name>
    <name evidence="4" type="ORF">ZHD862_LOCUS23516</name>
</gene>
<sequence>MKQLIKNKLGNQWRTVVLDGNSSTVNLNVRKQLKKYSRQAVASTNSQSLVIVLYFESGNILIPQCTRKRRKKRNVNQHNEIYDETARNPAPLPNSPSIETSVAHINALNINEATSPRNDSPPPLANKLPNKNMLRVTTADLPNQSLLEIDFDLKNTKLVLPDNKLQDESIVPVVNDCSNKNSSQLDDKLPRNSLLQFNNKSPNHILLPLDENLEEENVFSYGDHFPNDDLLSLDDHIEKKSVYSRANDLANDNLMSANGHLEKENVFLRNDNLPNDNLMLIDDELSNTKLVPRTNDLLNPNTVAVTGQYLNDNESSNSDNVREIVHNNMDPDLPKFILDLYEEKDNTMKEYNVKIDETHHRLDLIQVQLNEAKNTLNEAKNTLENEKVEETVSLELK</sequence>
<dbReference type="EMBL" id="CAJNOL010002149">
    <property type="protein sequence ID" value="CAF1468044.1"/>
    <property type="molecule type" value="Genomic_DNA"/>
</dbReference>
<dbReference type="Proteomes" id="UP000663882">
    <property type="component" value="Unassembled WGS sequence"/>
</dbReference>
<dbReference type="Proteomes" id="UP000663823">
    <property type="component" value="Unassembled WGS sequence"/>
</dbReference>
<dbReference type="Proteomes" id="UP000663874">
    <property type="component" value="Unassembled WGS sequence"/>
</dbReference>
<organism evidence="6 9">
    <name type="scientific">Rotaria sordida</name>
    <dbReference type="NCBI Taxonomy" id="392033"/>
    <lineage>
        <taxon>Eukaryota</taxon>
        <taxon>Metazoa</taxon>
        <taxon>Spiralia</taxon>
        <taxon>Gnathifera</taxon>
        <taxon>Rotifera</taxon>
        <taxon>Eurotatoria</taxon>
        <taxon>Bdelloidea</taxon>
        <taxon>Philodinida</taxon>
        <taxon>Philodinidae</taxon>
        <taxon>Rotaria</taxon>
    </lineage>
</organism>
<keyword evidence="1" id="KW-0175">Coiled coil</keyword>
<dbReference type="EMBL" id="CAJNOH010001269">
    <property type="protein sequence ID" value="CAF1197782.1"/>
    <property type="molecule type" value="Genomic_DNA"/>
</dbReference>
<evidence type="ECO:0000313" key="3">
    <source>
        <dbReference type="EMBL" id="CAF1197782.1"/>
    </source>
</evidence>
<evidence type="ECO:0000313" key="10">
    <source>
        <dbReference type="Proteomes" id="UP000663870"/>
    </source>
</evidence>
<evidence type="ECO:0000313" key="6">
    <source>
        <dbReference type="EMBL" id="CAF3775305.1"/>
    </source>
</evidence>
<dbReference type="Proteomes" id="UP000663864">
    <property type="component" value="Unassembled WGS sequence"/>
</dbReference>
<evidence type="ECO:0000313" key="4">
    <source>
        <dbReference type="EMBL" id="CAF1213965.1"/>
    </source>
</evidence>
<evidence type="ECO:0000256" key="1">
    <source>
        <dbReference type="SAM" id="Coils"/>
    </source>
</evidence>
<protein>
    <submittedName>
        <fullName evidence="6">Uncharacterized protein</fullName>
    </submittedName>
</protein>
<proteinExistence type="predicted"/>
<evidence type="ECO:0000313" key="2">
    <source>
        <dbReference type="EMBL" id="CAF1182576.1"/>
    </source>
</evidence>